<sequence length="267" mass="28605">MAQDQPGSSRIRVSSLTQMEPASSGAGGRRRVVDWEIPKWCLDSAAIPPAVPRTHLLPRSSTAGSRWREAPSRVSLVPASPSGRSPPVLLFPAADLARPLFCTLNSCQPLSQLSGSDNDESSDSTCGGCLSSSVPVRVVAPPPRARRDLESCLQGKRSTKKGRESVTFSSVTTACTSRADSEVSSVTHTPEVPDTENSLGFFHEEAARMNVLQSMPDTVLVNLSPSVPLSRSGSINKLRQSPNMFASEIPKTQHKCPEGRWTDIVGT</sequence>
<evidence type="ECO:0000313" key="3">
    <source>
        <dbReference type="EMBL" id="CAD8866060.1"/>
    </source>
</evidence>
<dbReference type="EMBL" id="HBFQ01056929">
    <property type="protein sequence ID" value="CAD8866059.1"/>
    <property type="molecule type" value="Transcribed_RNA"/>
</dbReference>
<reference evidence="2" key="1">
    <citation type="submission" date="2021-01" db="EMBL/GenBank/DDBJ databases">
        <authorList>
            <person name="Corre E."/>
            <person name="Pelletier E."/>
            <person name="Niang G."/>
            <person name="Scheremetjew M."/>
            <person name="Finn R."/>
            <person name="Kale V."/>
            <person name="Holt S."/>
            <person name="Cochrane G."/>
            <person name="Meng A."/>
            <person name="Brown T."/>
            <person name="Cohen L."/>
        </authorList>
    </citation>
    <scope>NUCLEOTIDE SEQUENCE</scope>
</reference>
<evidence type="ECO:0000256" key="1">
    <source>
        <dbReference type="SAM" id="MobiDB-lite"/>
    </source>
</evidence>
<accession>A0A6T9GPF6</accession>
<gene>
    <name evidence="2" type="ORF">NSCI0253_LOCUS40414</name>
    <name evidence="3" type="ORF">NSCI0253_LOCUS40415</name>
</gene>
<feature type="compositionally biased region" description="Polar residues" evidence="1">
    <location>
        <begin position="1"/>
        <end position="21"/>
    </location>
</feature>
<dbReference type="AlphaFoldDB" id="A0A6T9GPF6"/>
<evidence type="ECO:0000313" key="2">
    <source>
        <dbReference type="EMBL" id="CAD8866059.1"/>
    </source>
</evidence>
<name>A0A6T9GPF6_NOCSC</name>
<protein>
    <submittedName>
        <fullName evidence="2">Uncharacterized protein</fullName>
    </submittedName>
</protein>
<organism evidence="2">
    <name type="scientific">Noctiluca scintillans</name>
    <name type="common">Sea sparkle</name>
    <name type="synonym">Red tide dinoflagellate</name>
    <dbReference type="NCBI Taxonomy" id="2966"/>
    <lineage>
        <taxon>Eukaryota</taxon>
        <taxon>Sar</taxon>
        <taxon>Alveolata</taxon>
        <taxon>Dinophyceae</taxon>
        <taxon>Noctilucales</taxon>
        <taxon>Noctilucaceae</taxon>
        <taxon>Noctiluca</taxon>
    </lineage>
</organism>
<feature type="region of interest" description="Disordered" evidence="1">
    <location>
        <begin position="52"/>
        <end position="82"/>
    </location>
</feature>
<dbReference type="EMBL" id="HBFQ01056930">
    <property type="protein sequence ID" value="CAD8866060.1"/>
    <property type="molecule type" value="Transcribed_RNA"/>
</dbReference>
<feature type="region of interest" description="Disordered" evidence="1">
    <location>
        <begin position="1"/>
        <end position="29"/>
    </location>
</feature>
<proteinExistence type="predicted"/>